<feature type="domain" description="SET" evidence="11">
    <location>
        <begin position="204"/>
        <end position="527"/>
    </location>
</feature>
<dbReference type="Gene3D" id="1.20.960.10">
    <property type="entry name" value="Mitochondrial outer membrane translocase complex, subunit Tom20 domain"/>
    <property type="match status" value="1"/>
</dbReference>
<keyword evidence="5" id="KW-1000">Mitochondrion outer membrane</keyword>
<evidence type="ECO:0000256" key="10">
    <source>
        <dbReference type="SAM" id="MobiDB-lite"/>
    </source>
</evidence>
<dbReference type="Gene3D" id="6.10.140.2220">
    <property type="match status" value="1"/>
</dbReference>
<sequence>MTRTTTLLTVAGIAVGSLAAYAAYFDYKRRTDSTFRRRLRKEKKRAEKSQTPSETSASTGGVDPKELISALEKIRDEQIPTDHEERHKYFMTQVNMGETMSVNGPTFYMPAALCFYRAIRVYPSPLELIMVYEKSLSPPVFQLVMQLVNLDVSSSPSSEREGPASIPDEDDELSPLGPPSEASSQEWDKVKTRAEGYYNYFPRKNMNIAIQNVDAPQVADEQSTGVTMRKKVVVCTKDFEPGELIYKEEAIATALDADLQGKGTHCSHCLRLIQGDTAVRPDSDRFNSVYCSEDCHVKSMTYSQGILFTLESPLPEQLIPEAANFSKDERDHAQAAFAEYIQKSGKSAPELMARVIARQVSIETAQMITSMGQSPLANPIAVLTDGGDYTFNDHLERLRYLDVAPFEEGGKLFETVLKLAIPGLEHLATEERLSVYLGMMAYNAFGVCFDGGRDDKPAPTARPEDMEKTRTPYGTQKQVGAGFYFLSSYLSHSCDPSARPFFDGTSELHLMATRALKAGDQVTVAYVDVSQRDDESVQDCRRRRRMELARGWAFTCTCSRCASEAGPGDEVDSEPKDRSKVSEVVSRLEGV</sequence>
<evidence type="ECO:0000259" key="11">
    <source>
        <dbReference type="PROSITE" id="PS50280"/>
    </source>
</evidence>
<dbReference type="GO" id="GO:0006886">
    <property type="term" value="P:intracellular protein transport"/>
    <property type="evidence" value="ECO:0007669"/>
    <property type="project" value="InterPro"/>
</dbReference>
<keyword evidence="13" id="KW-1185">Reference proteome</keyword>
<dbReference type="PANTHER" id="PTHR12430">
    <property type="entry name" value="MITOCHONDRIAL IMPORT RECEPTOR SUBUNIT TOM20"/>
    <property type="match status" value="1"/>
</dbReference>
<dbReference type="GO" id="GO:0006605">
    <property type="term" value="P:protein targeting"/>
    <property type="evidence" value="ECO:0007669"/>
    <property type="project" value="InterPro"/>
</dbReference>
<dbReference type="Pfam" id="PF00856">
    <property type="entry name" value="SET"/>
    <property type="match status" value="1"/>
</dbReference>
<dbReference type="SUPFAM" id="SSF47157">
    <property type="entry name" value="Mitochondrial import receptor subunit Tom20"/>
    <property type="match status" value="1"/>
</dbReference>
<dbReference type="PROSITE" id="PS50280">
    <property type="entry name" value="SET"/>
    <property type="match status" value="1"/>
</dbReference>
<evidence type="ECO:0000256" key="1">
    <source>
        <dbReference type="ARBA" id="ARBA00004572"/>
    </source>
</evidence>
<dbReference type="Gene3D" id="1.10.220.160">
    <property type="match status" value="1"/>
</dbReference>
<keyword evidence="7" id="KW-1133">Transmembrane helix</keyword>
<comment type="subcellular location">
    <subcellularLocation>
        <location evidence="1">Mitochondrion outer membrane</location>
        <topology evidence="1">Single-pass membrane protein</topology>
    </subcellularLocation>
</comment>
<dbReference type="InterPro" id="IPR001214">
    <property type="entry name" value="SET_dom"/>
</dbReference>
<dbReference type="GO" id="GO:0005742">
    <property type="term" value="C:mitochondrial outer membrane translocase complex"/>
    <property type="evidence" value="ECO:0007669"/>
    <property type="project" value="InterPro"/>
</dbReference>
<accession>A0A8I2YUV1</accession>
<dbReference type="SUPFAM" id="SSF82199">
    <property type="entry name" value="SET domain"/>
    <property type="match status" value="1"/>
</dbReference>
<evidence type="ECO:0000256" key="7">
    <source>
        <dbReference type="ARBA" id="ARBA00022989"/>
    </source>
</evidence>
<protein>
    <recommendedName>
        <fullName evidence="11">SET domain-containing protein</fullName>
    </recommendedName>
</protein>
<dbReference type="EMBL" id="JAGFBS010000006">
    <property type="protein sequence ID" value="KAG6378570.1"/>
    <property type="molecule type" value="Genomic_DNA"/>
</dbReference>
<comment type="caution">
    <text evidence="12">The sequence shown here is derived from an EMBL/GenBank/DDBJ whole genome shotgun (WGS) entry which is preliminary data.</text>
</comment>
<dbReference type="OrthoDB" id="2154253at2759"/>
<dbReference type="GO" id="GO:0016031">
    <property type="term" value="P:tRNA import into mitochondrion"/>
    <property type="evidence" value="ECO:0007669"/>
    <property type="project" value="TreeGrafter"/>
</dbReference>
<name>A0A8I2YUV1_9AGAM</name>
<dbReference type="Proteomes" id="UP000683000">
    <property type="component" value="Unassembled WGS sequence"/>
</dbReference>
<dbReference type="AlphaFoldDB" id="A0A8I2YUV1"/>
<organism evidence="12 13">
    <name type="scientific">Boletus reticuloceps</name>
    <dbReference type="NCBI Taxonomy" id="495285"/>
    <lineage>
        <taxon>Eukaryota</taxon>
        <taxon>Fungi</taxon>
        <taxon>Dikarya</taxon>
        <taxon>Basidiomycota</taxon>
        <taxon>Agaricomycotina</taxon>
        <taxon>Agaricomycetes</taxon>
        <taxon>Agaricomycetidae</taxon>
        <taxon>Boletales</taxon>
        <taxon>Boletineae</taxon>
        <taxon>Boletaceae</taxon>
        <taxon>Boletoideae</taxon>
        <taxon>Boletus</taxon>
    </lineage>
</organism>
<dbReference type="GO" id="GO:0030943">
    <property type="term" value="F:mitochondrion targeting sequence binding"/>
    <property type="evidence" value="ECO:0007669"/>
    <property type="project" value="TreeGrafter"/>
</dbReference>
<keyword evidence="3" id="KW-0813">Transport</keyword>
<feature type="region of interest" description="Disordered" evidence="10">
    <location>
        <begin position="39"/>
        <end position="62"/>
    </location>
</feature>
<evidence type="ECO:0000313" key="12">
    <source>
        <dbReference type="EMBL" id="KAG6378570.1"/>
    </source>
</evidence>
<keyword evidence="6" id="KW-0653">Protein transport</keyword>
<dbReference type="PRINTS" id="PR00351">
    <property type="entry name" value="OM20RECEPTOR"/>
</dbReference>
<evidence type="ECO:0000256" key="5">
    <source>
        <dbReference type="ARBA" id="ARBA00022787"/>
    </source>
</evidence>
<evidence type="ECO:0000313" key="13">
    <source>
        <dbReference type="Proteomes" id="UP000683000"/>
    </source>
</evidence>
<evidence type="ECO:0000256" key="3">
    <source>
        <dbReference type="ARBA" id="ARBA00022448"/>
    </source>
</evidence>
<gene>
    <name evidence="12" type="ORF">JVT61DRAFT_12835</name>
</gene>
<evidence type="ECO:0000256" key="6">
    <source>
        <dbReference type="ARBA" id="ARBA00022927"/>
    </source>
</evidence>
<keyword evidence="4" id="KW-0812">Transmembrane</keyword>
<feature type="region of interest" description="Disordered" evidence="10">
    <location>
        <begin position="152"/>
        <end position="188"/>
    </location>
</feature>
<feature type="region of interest" description="Disordered" evidence="10">
    <location>
        <begin position="562"/>
        <end position="591"/>
    </location>
</feature>
<evidence type="ECO:0000256" key="9">
    <source>
        <dbReference type="ARBA" id="ARBA00023136"/>
    </source>
</evidence>
<dbReference type="InterPro" id="IPR023392">
    <property type="entry name" value="Tom20_dom_sf"/>
</dbReference>
<comment type="similarity">
    <text evidence="2">Belongs to the Tom20 family.</text>
</comment>
<evidence type="ECO:0000256" key="8">
    <source>
        <dbReference type="ARBA" id="ARBA00023128"/>
    </source>
</evidence>
<dbReference type="CDD" id="cd20071">
    <property type="entry name" value="SET_SMYD"/>
    <property type="match status" value="1"/>
</dbReference>
<proteinExistence type="inferred from homology"/>
<evidence type="ECO:0000256" key="2">
    <source>
        <dbReference type="ARBA" id="ARBA00005792"/>
    </source>
</evidence>
<dbReference type="GO" id="GO:0030150">
    <property type="term" value="P:protein import into mitochondrial matrix"/>
    <property type="evidence" value="ECO:0007669"/>
    <property type="project" value="TreeGrafter"/>
</dbReference>
<evidence type="ECO:0000256" key="4">
    <source>
        <dbReference type="ARBA" id="ARBA00022692"/>
    </source>
</evidence>
<dbReference type="InterPro" id="IPR046341">
    <property type="entry name" value="SET_dom_sf"/>
</dbReference>
<keyword evidence="9" id="KW-0472">Membrane</keyword>
<dbReference type="PANTHER" id="PTHR12430:SF0">
    <property type="entry name" value="TRANSLOCASE OF OUTER MITOCHONDRIAL MEMBRANE 20"/>
    <property type="match status" value="1"/>
</dbReference>
<feature type="compositionally biased region" description="Polar residues" evidence="10">
    <location>
        <begin position="49"/>
        <end position="59"/>
    </location>
</feature>
<reference evidence="12" key="1">
    <citation type="submission" date="2021-03" db="EMBL/GenBank/DDBJ databases">
        <title>Evolutionary innovations through gain and loss of genes in the ectomycorrhizal Boletales.</title>
        <authorList>
            <person name="Wu G."/>
            <person name="Miyauchi S."/>
            <person name="Morin E."/>
            <person name="Yang Z.-L."/>
            <person name="Xu J."/>
            <person name="Martin F.M."/>
        </authorList>
    </citation>
    <scope>NUCLEOTIDE SEQUENCE</scope>
    <source>
        <strain evidence="12">BR01</strain>
    </source>
</reference>
<dbReference type="Pfam" id="PF02064">
    <property type="entry name" value="MAS20"/>
    <property type="match status" value="1"/>
</dbReference>
<dbReference type="GO" id="GO:0008320">
    <property type="term" value="F:protein transmembrane transporter activity"/>
    <property type="evidence" value="ECO:0007669"/>
    <property type="project" value="TreeGrafter"/>
</dbReference>
<dbReference type="InterPro" id="IPR002056">
    <property type="entry name" value="MAS20"/>
</dbReference>
<keyword evidence="8" id="KW-0496">Mitochondrion</keyword>
<dbReference type="Gene3D" id="2.170.270.10">
    <property type="entry name" value="SET domain"/>
    <property type="match status" value="1"/>
</dbReference>